<keyword evidence="5" id="KW-0486">Methionine biosynthesis</keyword>
<dbReference type="RefSeq" id="WP_015528902.1">
    <property type="nucleotide sequence ID" value="NZ_CABJEY010000004.1"/>
</dbReference>
<evidence type="ECO:0000256" key="5">
    <source>
        <dbReference type="ARBA" id="ARBA00023167"/>
    </source>
</evidence>
<sequence length="230" mass="24954">MVGIIGAMEEEVRELIEDMTECEMQEKASMKFYKGQLYGKEAVVVQSGIGKVNAGICTQILIDFYQVDQLINTGVAGSLDAEINIGDIVVSTDAVEHDMDVSALGDPVGQVPRMDVFAFPADKELVRKAVEANKKANSDIRTFTGRVASGDQFISEKEVKERIVNNFGAKCAEMEGAAIAHGAYLNHVPCVIIRAISDKADGSAQVDYPTFEKQAIVHGVKLMKELLPTL</sequence>
<dbReference type="GO" id="GO:0019284">
    <property type="term" value="P:L-methionine salvage from S-adenosylmethionine"/>
    <property type="evidence" value="ECO:0007669"/>
    <property type="project" value="TreeGrafter"/>
</dbReference>
<dbReference type="Gene3D" id="3.40.50.1580">
    <property type="entry name" value="Nucleoside phosphorylase domain"/>
    <property type="match status" value="1"/>
</dbReference>
<dbReference type="PANTHER" id="PTHR46832:SF1">
    <property type="entry name" value="5'-METHYLTHIOADENOSINE_S-ADENOSYLHOMOCYSTEINE NUCLEOSIDASE"/>
    <property type="match status" value="1"/>
</dbReference>
<dbReference type="CDD" id="cd09008">
    <property type="entry name" value="MTAN"/>
    <property type="match status" value="1"/>
</dbReference>
<dbReference type="EC" id="3.2.2.9" evidence="2"/>
<dbReference type="InterPro" id="IPR035994">
    <property type="entry name" value="Nucleoside_phosphorylase_sf"/>
</dbReference>
<evidence type="ECO:0000259" key="6">
    <source>
        <dbReference type="Pfam" id="PF01048"/>
    </source>
</evidence>
<dbReference type="Pfam" id="PF01048">
    <property type="entry name" value="PNP_UDP_1"/>
    <property type="match status" value="1"/>
</dbReference>
<dbReference type="NCBIfam" id="NF004079">
    <property type="entry name" value="PRK05584.1"/>
    <property type="match status" value="1"/>
</dbReference>
<evidence type="ECO:0000313" key="7">
    <source>
        <dbReference type="EMBL" id="CUQ81393.1"/>
    </source>
</evidence>
<keyword evidence="3" id="KW-0028">Amino-acid biosynthesis</keyword>
<dbReference type="GO" id="GO:0019509">
    <property type="term" value="P:L-methionine salvage from methylthioadenosine"/>
    <property type="evidence" value="ECO:0007669"/>
    <property type="project" value="UniProtKB-UniPathway"/>
</dbReference>
<dbReference type="InterPro" id="IPR000845">
    <property type="entry name" value="Nucleoside_phosphorylase_d"/>
</dbReference>
<proteinExistence type="predicted"/>
<dbReference type="GO" id="GO:0008930">
    <property type="term" value="F:methylthioadenosine nucleosidase activity"/>
    <property type="evidence" value="ECO:0007669"/>
    <property type="project" value="InterPro"/>
</dbReference>
<evidence type="ECO:0000256" key="4">
    <source>
        <dbReference type="ARBA" id="ARBA00022801"/>
    </source>
</evidence>
<keyword evidence="7" id="KW-0326">Glycosidase</keyword>
<gene>
    <name evidence="7" type="primary">mtnN</name>
    <name evidence="7" type="ORF">ERS852502_00285</name>
</gene>
<reference evidence="7 8" key="1">
    <citation type="submission" date="2015-09" db="EMBL/GenBank/DDBJ databases">
        <authorList>
            <consortium name="Pathogen Informatics"/>
        </authorList>
    </citation>
    <scope>NUCLEOTIDE SEQUENCE [LARGE SCALE GENOMIC DNA]</scope>
    <source>
        <strain evidence="7 8">2789STDY5834889</strain>
    </source>
</reference>
<organism evidence="7 8">
    <name type="scientific">[Ruminococcus] torques</name>
    <dbReference type="NCBI Taxonomy" id="33039"/>
    <lineage>
        <taxon>Bacteria</taxon>
        <taxon>Bacillati</taxon>
        <taxon>Bacillota</taxon>
        <taxon>Clostridia</taxon>
        <taxon>Lachnospirales</taxon>
        <taxon>Lachnospiraceae</taxon>
        <taxon>Mediterraneibacter</taxon>
    </lineage>
</organism>
<dbReference type="SUPFAM" id="SSF53167">
    <property type="entry name" value="Purine and uridine phosphorylases"/>
    <property type="match status" value="1"/>
</dbReference>
<evidence type="ECO:0000256" key="1">
    <source>
        <dbReference type="ARBA" id="ARBA00004945"/>
    </source>
</evidence>
<accession>A0A174Z1T7</accession>
<dbReference type="AlphaFoldDB" id="A0A174Z1T7"/>
<evidence type="ECO:0000256" key="2">
    <source>
        <dbReference type="ARBA" id="ARBA00011974"/>
    </source>
</evidence>
<dbReference type="GeneID" id="303257752"/>
<protein>
    <recommendedName>
        <fullName evidence="2">adenosylhomocysteine nucleosidase</fullName>
        <ecNumber evidence="2">3.2.2.9</ecNumber>
    </recommendedName>
</protein>
<dbReference type="Proteomes" id="UP000078383">
    <property type="component" value="Unassembled WGS sequence"/>
</dbReference>
<dbReference type="GO" id="GO:0009164">
    <property type="term" value="P:nucleoside catabolic process"/>
    <property type="evidence" value="ECO:0007669"/>
    <property type="project" value="InterPro"/>
</dbReference>
<evidence type="ECO:0000256" key="3">
    <source>
        <dbReference type="ARBA" id="ARBA00022605"/>
    </source>
</evidence>
<name>A0A174Z1T7_9FIRM</name>
<keyword evidence="4 7" id="KW-0378">Hydrolase</keyword>
<dbReference type="EMBL" id="CZBX01000001">
    <property type="protein sequence ID" value="CUQ81393.1"/>
    <property type="molecule type" value="Genomic_DNA"/>
</dbReference>
<dbReference type="GO" id="GO:0008782">
    <property type="term" value="F:adenosylhomocysteine nucleosidase activity"/>
    <property type="evidence" value="ECO:0007669"/>
    <property type="project" value="UniProtKB-EC"/>
</dbReference>
<dbReference type="NCBIfam" id="TIGR01704">
    <property type="entry name" value="MTA_SAH-Nsdase"/>
    <property type="match status" value="1"/>
</dbReference>
<dbReference type="OrthoDB" id="9792278at2"/>
<feature type="domain" description="Nucleoside phosphorylase" evidence="6">
    <location>
        <begin position="2"/>
        <end position="215"/>
    </location>
</feature>
<dbReference type="PANTHER" id="PTHR46832">
    <property type="entry name" value="5'-METHYLTHIOADENOSINE/S-ADENOSYLHOMOCYSTEINE NUCLEOSIDASE"/>
    <property type="match status" value="1"/>
</dbReference>
<dbReference type="UniPathway" id="UPA00904">
    <property type="reaction ID" value="UER00871"/>
</dbReference>
<comment type="pathway">
    <text evidence="1">Amino-acid biosynthesis; L-methionine biosynthesis via salvage pathway; S-methyl-5-thio-alpha-D-ribose 1-phosphate from S-methyl-5'-thioadenosine (hydrolase route): step 1/2.</text>
</comment>
<dbReference type="GO" id="GO:0005829">
    <property type="term" value="C:cytosol"/>
    <property type="evidence" value="ECO:0007669"/>
    <property type="project" value="TreeGrafter"/>
</dbReference>
<dbReference type="InterPro" id="IPR010049">
    <property type="entry name" value="MTA_SAH_Nsdase"/>
</dbReference>
<evidence type="ECO:0000313" key="8">
    <source>
        <dbReference type="Proteomes" id="UP000078383"/>
    </source>
</evidence>